<comment type="caution">
    <text evidence="3">The sequence shown here is derived from an EMBL/GenBank/DDBJ whole genome shotgun (WGS) entry which is preliminary data.</text>
</comment>
<dbReference type="Proteomes" id="UP000055024">
    <property type="component" value="Unassembled WGS sequence"/>
</dbReference>
<keyword evidence="1" id="KW-0175">Coiled coil</keyword>
<name>A0A0V1I3W0_9BILA</name>
<evidence type="ECO:0000313" key="3">
    <source>
        <dbReference type="EMBL" id="KRZ16613.1"/>
    </source>
</evidence>
<keyword evidence="4" id="KW-1185">Reference proteome</keyword>
<sequence length="1026" mass="118434">MQGKKVPIKVNKKSGFILNEKEKITAAIQNQSKFLPAEALNDIRQSVQLNLEVQDRIKRLIADLEKQPQNEPLDCIQIEASSARDAVGLSACEYQQMLCSQSLVDIDNNLTFAQKLLSQDLHISETASPVATKSTTDIRELLEMINMRVDALSLLFDKCLEKRKVREEQQARDDQQAQVRSAQLVQCKRALSEVEGNVQARQQTAEDMCSRLVIEVYATLRRELIYNEARLGIVENQSSENQRMLSQQSDPLLNRIQHEEVRDLLIYQERCIKEDITTKYATEISIAKMMKEIKEMKDELKKFGKVVDLNILRTAGTVLNADQLPSIVDEAPNTKPITNDLIKKMHSLFCFILGGLQAKIKKVWQNNKEMRDIEEKIHFACMNIEARKHEIAQLEDIYISHDEAKMQKQLLEKVQEDRNQREKTLTMISETCRQRRLEFVEKEKIAKENINRQLRRIVALSKDIEHERSQRKRLFEMKRKNPTSHCHEMCNKEMIEKRIEALEVELEMKQKINKRLVLKNASLQKNIAREKARLLDVSNKEEEGAVNVNGYQEEFNNLLLEKENLESKHKTFSFMKVKLEKEIDILKNKINEKKLSCSDLEMHLEKLKFTNEKHINVGSAAKTNEMPNKKTLKALQEVLVKYAENLKREFTLLTEEVNNMANEYFAKTEEYQNLEEKHSIKELEVEFFQIKTNQLQCELSNRPTPRQISLLIDENNNHQKPSSQTLIPSPPSQGDTKFSTDMKAETKTENCEHVETSKNTSFNQDTINESEESLNSISFQIIVNSACSSIFEDITEQTAESANLSEDVQFYYLNSSENSLARVSAETESIFQSKSTTSETSKEENFQQDAICTDRSQEPSESIEEKFKAEITQLQSNINETEKTNKDINSDDAIMPMIRMGRTLEEALATVTKISSAKKMDEKMQTTNNDNAATNSSTASELSFIIENVKNEEIHKQHSPDNSEMMLKEEDEKRTSSTTFSSIEENIKNMNNIPQTSKAELLRWFKSFPKDKTLQNNKKDKSFQQK</sequence>
<feature type="coiled-coil region" evidence="1">
    <location>
        <begin position="643"/>
        <end position="677"/>
    </location>
</feature>
<dbReference type="AlphaFoldDB" id="A0A0V1I3W0"/>
<feature type="coiled-coil region" evidence="1">
    <location>
        <begin position="492"/>
        <end position="596"/>
    </location>
</feature>
<organism evidence="3 4">
    <name type="scientific">Trichinella zimbabwensis</name>
    <dbReference type="NCBI Taxonomy" id="268475"/>
    <lineage>
        <taxon>Eukaryota</taxon>
        <taxon>Metazoa</taxon>
        <taxon>Ecdysozoa</taxon>
        <taxon>Nematoda</taxon>
        <taxon>Enoplea</taxon>
        <taxon>Dorylaimia</taxon>
        <taxon>Trichinellida</taxon>
        <taxon>Trichinellidae</taxon>
        <taxon>Trichinella</taxon>
    </lineage>
</organism>
<evidence type="ECO:0000256" key="1">
    <source>
        <dbReference type="SAM" id="Coils"/>
    </source>
</evidence>
<protein>
    <submittedName>
        <fullName evidence="3">Uncharacterized protein</fullName>
    </submittedName>
</protein>
<feature type="coiled-coil region" evidence="1">
    <location>
        <begin position="864"/>
        <end position="891"/>
    </location>
</feature>
<dbReference type="EMBL" id="JYDP01000010">
    <property type="protein sequence ID" value="KRZ16613.1"/>
    <property type="molecule type" value="Genomic_DNA"/>
</dbReference>
<accession>A0A0V1I3W0</accession>
<gene>
    <name evidence="3" type="ORF">T11_16150</name>
</gene>
<evidence type="ECO:0000313" key="4">
    <source>
        <dbReference type="Proteomes" id="UP000055024"/>
    </source>
</evidence>
<feature type="region of interest" description="Disordered" evidence="2">
    <location>
        <begin position="956"/>
        <end position="979"/>
    </location>
</feature>
<proteinExistence type="predicted"/>
<feature type="region of interest" description="Disordered" evidence="2">
    <location>
        <begin position="716"/>
        <end position="739"/>
    </location>
</feature>
<dbReference type="OrthoDB" id="5918831at2759"/>
<reference evidence="3 4" key="1">
    <citation type="submission" date="2015-01" db="EMBL/GenBank/DDBJ databases">
        <title>Evolution of Trichinella species and genotypes.</title>
        <authorList>
            <person name="Korhonen P.K."/>
            <person name="Edoardo P."/>
            <person name="Giuseppe L.R."/>
            <person name="Gasser R.B."/>
        </authorList>
    </citation>
    <scope>NUCLEOTIDE SEQUENCE [LARGE SCALE GENOMIC DNA]</scope>
    <source>
        <strain evidence="3">ISS1029</strain>
    </source>
</reference>
<feature type="compositionally biased region" description="Polar residues" evidence="2">
    <location>
        <begin position="718"/>
        <end position="737"/>
    </location>
</feature>
<feature type="compositionally biased region" description="Basic and acidic residues" evidence="2">
    <location>
        <begin position="956"/>
        <end position="975"/>
    </location>
</feature>
<evidence type="ECO:0000256" key="2">
    <source>
        <dbReference type="SAM" id="MobiDB-lite"/>
    </source>
</evidence>